<feature type="non-terminal residue" evidence="5">
    <location>
        <position position="286"/>
    </location>
</feature>
<dbReference type="InterPro" id="IPR036322">
    <property type="entry name" value="WD40_repeat_dom_sf"/>
</dbReference>
<dbReference type="AlphaFoldDB" id="X6LHF8"/>
<comment type="caution">
    <text evidence="5">The sequence shown here is derived from an EMBL/GenBank/DDBJ whole genome shotgun (WGS) entry which is preliminary data.</text>
</comment>
<evidence type="ECO:0000256" key="1">
    <source>
        <dbReference type="ARBA" id="ARBA00022574"/>
    </source>
</evidence>
<dbReference type="Gene3D" id="2.130.10.10">
    <property type="entry name" value="YVTN repeat-like/Quinoprotein amine dehydrogenase"/>
    <property type="match status" value="1"/>
</dbReference>
<keyword evidence="2" id="KW-0677">Repeat</keyword>
<keyword evidence="4" id="KW-1133">Transmembrane helix</keyword>
<feature type="transmembrane region" description="Helical" evidence="4">
    <location>
        <begin position="34"/>
        <end position="53"/>
    </location>
</feature>
<dbReference type="InterPro" id="IPR015943">
    <property type="entry name" value="WD40/YVTN_repeat-like_dom_sf"/>
</dbReference>
<name>X6LHF8_RETFI</name>
<keyword evidence="6" id="KW-1185">Reference proteome</keyword>
<dbReference type="Proteomes" id="UP000023152">
    <property type="component" value="Unassembled WGS sequence"/>
</dbReference>
<evidence type="ECO:0000313" key="5">
    <source>
        <dbReference type="EMBL" id="ETO00811.1"/>
    </source>
</evidence>
<keyword evidence="4" id="KW-0472">Membrane</keyword>
<gene>
    <name evidence="5" type="ORF">RFI_36628</name>
</gene>
<dbReference type="SUPFAM" id="SSF50978">
    <property type="entry name" value="WD40 repeat-like"/>
    <property type="match status" value="1"/>
</dbReference>
<feature type="transmembrane region" description="Helical" evidence="4">
    <location>
        <begin position="180"/>
        <end position="204"/>
    </location>
</feature>
<dbReference type="InterPro" id="IPR019775">
    <property type="entry name" value="WD40_repeat_CS"/>
</dbReference>
<evidence type="ECO:0000313" key="6">
    <source>
        <dbReference type="Proteomes" id="UP000023152"/>
    </source>
</evidence>
<dbReference type="PROSITE" id="PS00678">
    <property type="entry name" value="WD_REPEATS_1"/>
    <property type="match status" value="1"/>
</dbReference>
<evidence type="ECO:0000256" key="3">
    <source>
        <dbReference type="PROSITE-ProRule" id="PRU00221"/>
    </source>
</evidence>
<dbReference type="PROSITE" id="PS50082">
    <property type="entry name" value="WD_REPEATS_2"/>
    <property type="match status" value="1"/>
</dbReference>
<accession>X6LHF8</accession>
<evidence type="ECO:0000256" key="2">
    <source>
        <dbReference type="ARBA" id="ARBA00022737"/>
    </source>
</evidence>
<sequence>MLFNFYYQNSFEVPSLILNTIDIHYLNEKRKTKANILVVILIYIMAQKKAVFLSGDSIFFATAKNLFADKSQLLIVFNLFFILVFAKYFSHRKYEIFDNFFIDFEIKKFKHLFILNHLTKGVAKMTTVGNEKQLLLFIVFTVCIDQSEEEIQLIIQHWIRILKIKLGWIQDFDKLVVNYVMFYFVFFIQCSNIYLLLFIDYFAFDDSQFICSGSVDKTVRIWNVETNKQIQSFNEHLSAVYSVKFSQYHYIHNQFFFGISKIINNCKHSMNIKEVLVILNFHHLIV</sequence>
<protein>
    <submittedName>
        <fullName evidence="5">Uncharacterized protein</fullName>
    </submittedName>
</protein>
<feature type="repeat" description="WD" evidence="3">
    <location>
        <begin position="206"/>
        <end position="232"/>
    </location>
</feature>
<dbReference type="Pfam" id="PF00400">
    <property type="entry name" value="WD40"/>
    <property type="match status" value="1"/>
</dbReference>
<organism evidence="5 6">
    <name type="scientific">Reticulomyxa filosa</name>
    <dbReference type="NCBI Taxonomy" id="46433"/>
    <lineage>
        <taxon>Eukaryota</taxon>
        <taxon>Sar</taxon>
        <taxon>Rhizaria</taxon>
        <taxon>Retaria</taxon>
        <taxon>Foraminifera</taxon>
        <taxon>Monothalamids</taxon>
        <taxon>Reticulomyxidae</taxon>
        <taxon>Reticulomyxa</taxon>
    </lineage>
</organism>
<keyword evidence="1 3" id="KW-0853">WD repeat</keyword>
<keyword evidence="4" id="KW-0812">Transmembrane</keyword>
<reference evidence="5 6" key="1">
    <citation type="journal article" date="2013" name="Curr. Biol.">
        <title>The Genome of the Foraminiferan Reticulomyxa filosa.</title>
        <authorList>
            <person name="Glockner G."/>
            <person name="Hulsmann N."/>
            <person name="Schleicher M."/>
            <person name="Noegel A.A."/>
            <person name="Eichinger L."/>
            <person name="Gallinger C."/>
            <person name="Pawlowski J."/>
            <person name="Sierra R."/>
            <person name="Euteneuer U."/>
            <person name="Pillet L."/>
            <person name="Moustafa A."/>
            <person name="Platzer M."/>
            <person name="Groth M."/>
            <person name="Szafranski K."/>
            <person name="Schliwa M."/>
        </authorList>
    </citation>
    <scope>NUCLEOTIDE SEQUENCE [LARGE SCALE GENOMIC DNA]</scope>
</reference>
<proteinExistence type="predicted"/>
<feature type="transmembrane region" description="Helical" evidence="4">
    <location>
        <begin position="73"/>
        <end position="90"/>
    </location>
</feature>
<evidence type="ECO:0000256" key="4">
    <source>
        <dbReference type="SAM" id="Phobius"/>
    </source>
</evidence>
<dbReference type="EMBL" id="ASPP01039993">
    <property type="protein sequence ID" value="ETO00811.1"/>
    <property type="molecule type" value="Genomic_DNA"/>
</dbReference>
<dbReference type="InterPro" id="IPR001680">
    <property type="entry name" value="WD40_rpt"/>
</dbReference>